<organism evidence="1 2">
    <name type="scientific">Rhizopus oryzae</name>
    <name type="common">Mucormycosis agent</name>
    <name type="synonym">Rhizopus arrhizus var. delemar</name>
    <dbReference type="NCBI Taxonomy" id="64495"/>
    <lineage>
        <taxon>Eukaryota</taxon>
        <taxon>Fungi</taxon>
        <taxon>Fungi incertae sedis</taxon>
        <taxon>Mucoromycota</taxon>
        <taxon>Mucoromycotina</taxon>
        <taxon>Mucoromycetes</taxon>
        <taxon>Mucorales</taxon>
        <taxon>Mucorineae</taxon>
        <taxon>Rhizopodaceae</taxon>
        <taxon>Rhizopus</taxon>
    </lineage>
</organism>
<gene>
    <name evidence="1" type="ORF">G6F51_004894</name>
</gene>
<protein>
    <submittedName>
        <fullName evidence="1">Uncharacterized protein</fullName>
    </submittedName>
</protein>
<dbReference type="Proteomes" id="UP000717996">
    <property type="component" value="Unassembled WGS sequence"/>
</dbReference>
<dbReference type="EMBL" id="JAANIT010000567">
    <property type="protein sequence ID" value="KAG1546408.1"/>
    <property type="molecule type" value="Genomic_DNA"/>
</dbReference>
<evidence type="ECO:0000313" key="2">
    <source>
        <dbReference type="Proteomes" id="UP000717996"/>
    </source>
</evidence>
<proteinExistence type="predicted"/>
<evidence type="ECO:0000313" key="1">
    <source>
        <dbReference type="EMBL" id="KAG1546408.1"/>
    </source>
</evidence>
<accession>A0A9P6YF47</accession>
<comment type="caution">
    <text evidence="1">The sequence shown here is derived from an EMBL/GenBank/DDBJ whole genome shotgun (WGS) entry which is preliminary data.</text>
</comment>
<dbReference type="AlphaFoldDB" id="A0A9P6YF47"/>
<dbReference type="OrthoDB" id="2265657at2759"/>
<name>A0A9P6YF47_RHIOR</name>
<sequence>MVDTTKEVVLRWPNKEDALTADIRPDAIVSTLVQRTFGQSLGFGISQAWRCCRHQPFPLLGHTQARRLVAQQHLKAWSPYSHFSSQWMPN</sequence>
<reference evidence="1" key="1">
    <citation type="journal article" date="2020" name="Microb. Genom.">
        <title>Genetic diversity of clinical and environmental Mucorales isolates obtained from an investigation of mucormycosis cases among solid organ transplant recipients.</title>
        <authorList>
            <person name="Nguyen M.H."/>
            <person name="Kaul D."/>
            <person name="Muto C."/>
            <person name="Cheng S.J."/>
            <person name="Richter R.A."/>
            <person name="Bruno V.M."/>
            <person name="Liu G."/>
            <person name="Beyhan S."/>
            <person name="Sundermann A.J."/>
            <person name="Mounaud S."/>
            <person name="Pasculle A.W."/>
            <person name="Nierman W.C."/>
            <person name="Driscoll E."/>
            <person name="Cumbie R."/>
            <person name="Clancy C.J."/>
            <person name="Dupont C.L."/>
        </authorList>
    </citation>
    <scope>NUCLEOTIDE SEQUENCE</scope>
    <source>
        <strain evidence="1">GL16</strain>
    </source>
</reference>